<gene>
    <name evidence="1" type="ORF">X777_05639</name>
</gene>
<reference evidence="1 2" key="1">
    <citation type="journal article" date="2014" name="Curr. Biol.">
        <title>The genome of the clonal raider ant Cerapachys biroi.</title>
        <authorList>
            <person name="Oxley P.R."/>
            <person name="Ji L."/>
            <person name="Fetter-Pruneda I."/>
            <person name="McKenzie S.K."/>
            <person name="Li C."/>
            <person name="Hu H."/>
            <person name="Zhang G."/>
            <person name="Kronauer D.J."/>
        </authorList>
    </citation>
    <scope>NUCLEOTIDE SEQUENCE [LARGE SCALE GENOMIC DNA]</scope>
</reference>
<evidence type="ECO:0000313" key="2">
    <source>
        <dbReference type="Proteomes" id="UP000053097"/>
    </source>
</evidence>
<protein>
    <submittedName>
        <fullName evidence="1">Uncharacterized protein</fullName>
    </submittedName>
</protein>
<dbReference type="EMBL" id="KK107250">
    <property type="protein sequence ID" value="EZA54409.1"/>
    <property type="molecule type" value="Genomic_DNA"/>
</dbReference>
<dbReference type="AlphaFoldDB" id="A0A026WH58"/>
<sequence>MKPQTFSSVKSTHNKIQKQVCTSAISTAVVPMTQISASMRFRNTSWAISLSVSQAPNSLVNITREYRAFTNRQESALLGSDNFGSKLSCTIHGSTPFLFCSILLTSKVKQPMKNVICSRNVTNTPTAA</sequence>
<organism evidence="1 2">
    <name type="scientific">Ooceraea biroi</name>
    <name type="common">Clonal raider ant</name>
    <name type="synonym">Cerapachys biroi</name>
    <dbReference type="NCBI Taxonomy" id="2015173"/>
    <lineage>
        <taxon>Eukaryota</taxon>
        <taxon>Metazoa</taxon>
        <taxon>Ecdysozoa</taxon>
        <taxon>Arthropoda</taxon>
        <taxon>Hexapoda</taxon>
        <taxon>Insecta</taxon>
        <taxon>Pterygota</taxon>
        <taxon>Neoptera</taxon>
        <taxon>Endopterygota</taxon>
        <taxon>Hymenoptera</taxon>
        <taxon>Apocrita</taxon>
        <taxon>Aculeata</taxon>
        <taxon>Formicoidea</taxon>
        <taxon>Formicidae</taxon>
        <taxon>Dorylinae</taxon>
        <taxon>Ooceraea</taxon>
    </lineage>
</organism>
<proteinExistence type="predicted"/>
<name>A0A026WH58_OOCBI</name>
<accession>A0A026WH58</accession>
<evidence type="ECO:0000313" key="1">
    <source>
        <dbReference type="EMBL" id="EZA54409.1"/>
    </source>
</evidence>
<dbReference type="Proteomes" id="UP000053097">
    <property type="component" value="Unassembled WGS sequence"/>
</dbReference>
<keyword evidence="2" id="KW-1185">Reference proteome</keyword>